<gene>
    <name evidence="1" type="ORF">RxyAA322_24960</name>
</gene>
<dbReference type="SUPFAM" id="SSF52540">
    <property type="entry name" value="P-loop containing nucleoside triphosphate hydrolases"/>
    <property type="match status" value="1"/>
</dbReference>
<dbReference type="GO" id="GO:0016301">
    <property type="term" value="F:kinase activity"/>
    <property type="evidence" value="ECO:0007669"/>
    <property type="project" value="UniProtKB-KW"/>
</dbReference>
<dbReference type="Proteomes" id="UP000318065">
    <property type="component" value="Chromosome"/>
</dbReference>
<dbReference type="GO" id="GO:0008146">
    <property type="term" value="F:sulfotransferase activity"/>
    <property type="evidence" value="ECO:0007669"/>
    <property type="project" value="InterPro"/>
</dbReference>
<evidence type="ECO:0000313" key="1">
    <source>
        <dbReference type="EMBL" id="BBL80642.1"/>
    </source>
</evidence>
<dbReference type="AlphaFoldDB" id="A0A510HL00"/>
<dbReference type="GO" id="GO:0016020">
    <property type="term" value="C:membrane"/>
    <property type="evidence" value="ECO:0007669"/>
    <property type="project" value="InterPro"/>
</dbReference>
<dbReference type="Pfam" id="PF03567">
    <property type="entry name" value="Sulfotransfer_2"/>
    <property type="match status" value="1"/>
</dbReference>
<keyword evidence="1" id="KW-0418">Kinase</keyword>
<sequence length="200" mass="23624">MLIAPVRGFVFLAMPKTASTSIERAFMPFTNGMFKSNPALKHTRYADFQRFLQPFLESKGFPRDSYEVVCVFREPIDWLFSWYRYRTREELKGHRNYAGHVSFEEFAVAYMEGKEPFARVGRPSQFVRSCPGQREMDKVFRYERLDLLVEYLCEKIGREVKVGLSNVSPKRDLQLSERCKRELRAFLEPEYRIYEQAIGA</sequence>
<dbReference type="InterPro" id="IPR005331">
    <property type="entry name" value="Sulfotransferase"/>
</dbReference>
<dbReference type="OrthoDB" id="7687351at2"/>
<accession>A0A510HL00</accession>
<evidence type="ECO:0000313" key="2">
    <source>
        <dbReference type="Proteomes" id="UP000318065"/>
    </source>
</evidence>
<proteinExistence type="predicted"/>
<organism evidence="1 2">
    <name type="scientific">Rubrobacter xylanophilus</name>
    <dbReference type="NCBI Taxonomy" id="49319"/>
    <lineage>
        <taxon>Bacteria</taxon>
        <taxon>Bacillati</taxon>
        <taxon>Actinomycetota</taxon>
        <taxon>Rubrobacteria</taxon>
        <taxon>Rubrobacterales</taxon>
        <taxon>Rubrobacteraceae</taxon>
        <taxon>Rubrobacter</taxon>
    </lineage>
</organism>
<keyword evidence="2" id="KW-1185">Reference proteome</keyword>
<dbReference type="Gene3D" id="3.40.50.300">
    <property type="entry name" value="P-loop containing nucleotide triphosphate hydrolases"/>
    <property type="match status" value="1"/>
</dbReference>
<dbReference type="EMBL" id="AP019791">
    <property type="protein sequence ID" value="BBL80642.1"/>
    <property type="molecule type" value="Genomic_DNA"/>
</dbReference>
<keyword evidence="1" id="KW-0808">Transferase</keyword>
<reference evidence="1" key="1">
    <citation type="journal article" date="2019" name="Microbiol. Resour. Announc.">
        <title>Complete Genome Sequence of Rubrobacter xylanophilus Strain AA3-22, Isolated from Arima Onsen in Japan.</title>
        <authorList>
            <person name="Tomariguchi N."/>
            <person name="Miyazaki K."/>
        </authorList>
    </citation>
    <scope>NUCLEOTIDE SEQUENCE [LARGE SCALE GENOMIC DNA]</scope>
    <source>
        <strain evidence="1">AA3-22</strain>
    </source>
</reference>
<name>A0A510HL00_9ACTN</name>
<dbReference type="RefSeq" id="WP_143528629.1">
    <property type="nucleotide sequence ID" value="NZ_AP019791.1"/>
</dbReference>
<dbReference type="InterPro" id="IPR027417">
    <property type="entry name" value="P-loop_NTPase"/>
</dbReference>
<protein>
    <submittedName>
        <fullName evidence="1">Gamma-glutamyl kinase</fullName>
    </submittedName>
</protein>